<dbReference type="PRINTS" id="PR00625">
    <property type="entry name" value="JDOMAIN"/>
</dbReference>
<reference evidence="4 5" key="1">
    <citation type="journal article" date="2018" name="BMC Genomics">
        <title>Genomic comparison of Trypanosoma conorhini and Trypanosoma rangeli to Trypanosoma cruzi strains of high and low virulence.</title>
        <authorList>
            <person name="Bradwell K.R."/>
            <person name="Koparde V.N."/>
            <person name="Matveyev A.V."/>
            <person name="Serrano M.G."/>
            <person name="Alves J.M."/>
            <person name="Parikh H."/>
            <person name="Huang B."/>
            <person name="Lee V."/>
            <person name="Espinosa-Alvarez O."/>
            <person name="Ortiz P.A."/>
            <person name="Costa-Martins A.G."/>
            <person name="Teixeira M.M."/>
            <person name="Buck G.A."/>
        </authorList>
    </citation>
    <scope>NUCLEOTIDE SEQUENCE [LARGE SCALE GENOMIC DNA]</scope>
    <source>
        <strain evidence="4 5">AM80</strain>
    </source>
</reference>
<evidence type="ECO:0000256" key="2">
    <source>
        <dbReference type="SAM" id="Phobius"/>
    </source>
</evidence>
<dbReference type="GeneID" id="40328498"/>
<gene>
    <name evidence="4" type="ORF">TraAM80_04565</name>
</gene>
<dbReference type="SUPFAM" id="SSF46565">
    <property type="entry name" value="Chaperone J-domain"/>
    <property type="match status" value="1"/>
</dbReference>
<dbReference type="PANTHER" id="PTHR24074">
    <property type="entry name" value="CO-CHAPERONE PROTEIN DJLA"/>
    <property type="match status" value="1"/>
</dbReference>
<dbReference type="VEuPathDB" id="TriTrypDB:TRSC58_05353"/>
<evidence type="ECO:0000256" key="1">
    <source>
        <dbReference type="SAM" id="MobiDB-lite"/>
    </source>
</evidence>
<feature type="transmembrane region" description="Helical" evidence="2">
    <location>
        <begin position="421"/>
        <end position="442"/>
    </location>
</feature>
<dbReference type="AlphaFoldDB" id="A0A3R7KCJ4"/>
<name>A0A3R7KCJ4_TRYRA</name>
<keyword evidence="2" id="KW-0812">Transmembrane</keyword>
<feature type="domain" description="J" evidence="3">
    <location>
        <begin position="327"/>
        <end position="396"/>
    </location>
</feature>
<sequence>MQNAGSGLSGGPGPRLTSLLFSDYFSGPAFAELFQTLLDTSMNFFTGYRLGPSGNPMNTLSQLILHRMIECFLVGSLLNSETSLLHEAGVVHMAFHYVQQYRFCCCWVTRLMSSLGRTFLPSGLRRLLGRSVAGFMPFSVKGDSDSSQTLPMEYSESLRYYCQLYNQSVPYAVFVSGFVCELTHAITGNLFWCVRFYDARHKSTSRWRLLKSYVSYFTRETTQMLLVYSARVAGAWVGRCVTREPTGSSVFWGESIALLAFSPVIYQVTMRLAVWIFETLEKLHPPTPEDEQEDLREQEAREEEEAEAAAFRIPFTSPGDNSVPKQDLYKVLGVQDTASAEEIKRAYRKAALASHPDRVANDAAAQQAAREKMASINGAYETLSCKSRRRRYDMARVMETEMGEPRCFGNLSTPMEVGVEAFGILGLCLTGVLLLCGEYFAVFHQLTGLGRTPLRFLGIS</sequence>
<evidence type="ECO:0000313" key="4">
    <source>
        <dbReference type="EMBL" id="RNF05366.1"/>
    </source>
</evidence>
<dbReference type="OMA" id="GRLWCTR"/>
<feature type="region of interest" description="Disordered" evidence="1">
    <location>
        <begin position="285"/>
        <end position="319"/>
    </location>
</feature>
<dbReference type="PROSITE" id="PS50076">
    <property type="entry name" value="DNAJ_2"/>
    <property type="match status" value="1"/>
</dbReference>
<dbReference type="Pfam" id="PF00226">
    <property type="entry name" value="DnaJ"/>
    <property type="match status" value="1"/>
</dbReference>
<dbReference type="InterPro" id="IPR050817">
    <property type="entry name" value="DjlA_DnaK_co-chaperone"/>
</dbReference>
<dbReference type="CDD" id="cd06257">
    <property type="entry name" value="DnaJ"/>
    <property type="match status" value="1"/>
</dbReference>
<keyword evidence="2" id="KW-0472">Membrane</keyword>
<proteinExistence type="predicted"/>
<feature type="compositionally biased region" description="Acidic residues" evidence="1">
    <location>
        <begin position="288"/>
        <end position="307"/>
    </location>
</feature>
<dbReference type="Proteomes" id="UP000283634">
    <property type="component" value="Unassembled WGS sequence"/>
</dbReference>
<dbReference type="InterPro" id="IPR036869">
    <property type="entry name" value="J_dom_sf"/>
</dbReference>
<evidence type="ECO:0000259" key="3">
    <source>
        <dbReference type="PROSITE" id="PS50076"/>
    </source>
</evidence>
<keyword evidence="2" id="KW-1133">Transmembrane helix</keyword>
<dbReference type="Gene3D" id="1.10.287.110">
    <property type="entry name" value="DnaJ domain"/>
    <property type="match status" value="1"/>
</dbReference>
<dbReference type="RefSeq" id="XP_029238643.1">
    <property type="nucleotide sequence ID" value="XM_029381488.1"/>
</dbReference>
<keyword evidence="5" id="KW-1185">Reference proteome</keyword>
<accession>A0A3R7KCJ4</accession>
<dbReference type="OrthoDB" id="10250354at2759"/>
<dbReference type="SMART" id="SM00271">
    <property type="entry name" value="DnaJ"/>
    <property type="match status" value="1"/>
</dbReference>
<protein>
    <submittedName>
        <fullName evidence="4">Putative chaperone protein DNAj</fullName>
    </submittedName>
</protein>
<dbReference type="EMBL" id="MKGL01000136">
    <property type="protein sequence ID" value="RNF05366.1"/>
    <property type="molecule type" value="Genomic_DNA"/>
</dbReference>
<dbReference type="InterPro" id="IPR001623">
    <property type="entry name" value="DnaJ_domain"/>
</dbReference>
<evidence type="ECO:0000313" key="5">
    <source>
        <dbReference type="Proteomes" id="UP000283634"/>
    </source>
</evidence>
<comment type="caution">
    <text evidence="4">The sequence shown here is derived from an EMBL/GenBank/DDBJ whole genome shotgun (WGS) entry which is preliminary data.</text>
</comment>
<organism evidence="4 5">
    <name type="scientific">Trypanosoma rangeli</name>
    <dbReference type="NCBI Taxonomy" id="5698"/>
    <lineage>
        <taxon>Eukaryota</taxon>
        <taxon>Discoba</taxon>
        <taxon>Euglenozoa</taxon>
        <taxon>Kinetoplastea</taxon>
        <taxon>Metakinetoplastina</taxon>
        <taxon>Trypanosomatida</taxon>
        <taxon>Trypanosomatidae</taxon>
        <taxon>Trypanosoma</taxon>
        <taxon>Herpetosoma</taxon>
    </lineage>
</organism>